<organism evidence="4 5">
    <name type="scientific">Ceratina calcarata</name>
    <dbReference type="NCBI Taxonomy" id="156304"/>
    <lineage>
        <taxon>Eukaryota</taxon>
        <taxon>Metazoa</taxon>
        <taxon>Ecdysozoa</taxon>
        <taxon>Arthropoda</taxon>
        <taxon>Hexapoda</taxon>
        <taxon>Insecta</taxon>
        <taxon>Pterygota</taxon>
        <taxon>Neoptera</taxon>
        <taxon>Endopterygota</taxon>
        <taxon>Hymenoptera</taxon>
        <taxon>Apocrita</taxon>
        <taxon>Aculeata</taxon>
        <taxon>Apoidea</taxon>
        <taxon>Anthophila</taxon>
        <taxon>Apidae</taxon>
        <taxon>Ceratina</taxon>
        <taxon>Zadontomerus</taxon>
    </lineage>
</organism>
<dbReference type="GO" id="GO:0120212">
    <property type="term" value="C:sperm head-tail coupling apparatus"/>
    <property type="evidence" value="ECO:0007669"/>
    <property type="project" value="InterPro"/>
</dbReference>
<evidence type="ECO:0000313" key="5">
    <source>
        <dbReference type="RefSeq" id="XP_017883738.1"/>
    </source>
</evidence>
<proteinExistence type="inferred from homology"/>
<sequence length="362" mass="41729">MAGKGFCVKIRLELHAITCPGVWLCPNGKVGLRITSLGITLESHRVSPIFPLLFHNEFHFKKTFTRLAGLTELQRSLEQESFYAELIQWLDPCSRPIILATFETELADLLYPVTYCKRLLAGVDVDLLTDPTKHFPGIIAPKIEVSTKTVIEEVKTRYDPSFDGAYVVNPKTIESKRNCCSHRKRPIKGIIRQKKVCHSRAKAKIETCVPAKYRCESCHREPSSRTTAIRYCHPRTQRSISVESRPRRRVSSVCDNLHIFENCPVCLKYKCYFSCDRDRRHSDKSVQNLKDSRYDFDQCCCCCRHARICSSLQDDNLDPCEKDCTTLPETTIRCVSRNKTKSRSMEEHFDRRGTNRIEIETL</sequence>
<evidence type="ECO:0000256" key="2">
    <source>
        <dbReference type="ARBA" id="ARBA00022553"/>
    </source>
</evidence>
<dbReference type="InterPro" id="IPR032732">
    <property type="entry name" value="SPATA6_N"/>
</dbReference>
<dbReference type="Proteomes" id="UP000694925">
    <property type="component" value="Unplaced"/>
</dbReference>
<dbReference type="AlphaFoldDB" id="A0AAJ7J3Q2"/>
<protein>
    <submittedName>
        <fullName evidence="5">Uncharacterized protein LOC108627157 isoform X1</fullName>
    </submittedName>
</protein>
<dbReference type="InterPro" id="IPR042769">
    <property type="entry name" value="SPATA6_fam"/>
</dbReference>
<evidence type="ECO:0000313" key="4">
    <source>
        <dbReference type="Proteomes" id="UP000694925"/>
    </source>
</evidence>
<dbReference type="RefSeq" id="XP_017883738.1">
    <property type="nucleotide sequence ID" value="XM_018028249.2"/>
</dbReference>
<dbReference type="GeneID" id="108627157"/>
<accession>A0AAJ7J3Q2</accession>
<dbReference type="GO" id="GO:0007283">
    <property type="term" value="P:spermatogenesis"/>
    <property type="evidence" value="ECO:0007669"/>
    <property type="project" value="InterPro"/>
</dbReference>
<name>A0AAJ7J3Q2_9HYME</name>
<feature type="domain" description="Spermatogenesis-associated protein 6 N-terminal" evidence="3">
    <location>
        <begin position="11"/>
        <end position="151"/>
    </location>
</feature>
<dbReference type="PANTHER" id="PTHR16435">
    <property type="entry name" value="SPERMATOGENESIS-ASSOCIATED PROTEIN 6 SPATA6"/>
    <property type="match status" value="1"/>
</dbReference>
<keyword evidence="2" id="KW-0597">Phosphoprotein</keyword>
<dbReference type="GO" id="GO:0032027">
    <property type="term" value="F:myosin light chain binding"/>
    <property type="evidence" value="ECO:0007669"/>
    <property type="project" value="InterPro"/>
</dbReference>
<keyword evidence="4" id="KW-1185">Reference proteome</keyword>
<dbReference type="KEGG" id="ccal:108627157"/>
<gene>
    <name evidence="5" type="primary">LOC108627157</name>
</gene>
<comment type="similarity">
    <text evidence="1">Belongs to the SPATA6 family.</text>
</comment>
<reference evidence="5" key="1">
    <citation type="submission" date="2025-08" db="UniProtKB">
        <authorList>
            <consortium name="RefSeq"/>
        </authorList>
    </citation>
    <scope>IDENTIFICATION</scope>
    <source>
        <tissue evidence="5">Whole body</tissue>
    </source>
</reference>
<evidence type="ECO:0000256" key="1">
    <source>
        <dbReference type="ARBA" id="ARBA00006215"/>
    </source>
</evidence>
<evidence type="ECO:0000259" key="3">
    <source>
        <dbReference type="Pfam" id="PF14909"/>
    </source>
</evidence>
<dbReference type="PANTHER" id="PTHR16435:SF6">
    <property type="entry name" value="IP09370P"/>
    <property type="match status" value="1"/>
</dbReference>
<dbReference type="Pfam" id="PF14909">
    <property type="entry name" value="SPATA6"/>
    <property type="match status" value="1"/>
</dbReference>